<keyword evidence="6" id="KW-0175">Coiled coil</keyword>
<dbReference type="InterPro" id="IPR040692">
    <property type="entry name" value="UGGT_TRXL_3"/>
</dbReference>
<evidence type="ECO:0000256" key="2">
    <source>
        <dbReference type="ARBA" id="ARBA00004319"/>
    </source>
</evidence>
<evidence type="ECO:0000256" key="7">
    <source>
        <dbReference type="SAM" id="SignalP"/>
    </source>
</evidence>
<evidence type="ECO:0000256" key="6">
    <source>
        <dbReference type="SAM" id="Coils"/>
    </source>
</evidence>
<keyword evidence="5" id="KW-0325">Glycoprotein</keyword>
<feature type="coiled-coil region" evidence="6">
    <location>
        <begin position="507"/>
        <end position="534"/>
    </location>
</feature>
<gene>
    <name evidence="10" type="ORF">M9Y10_011641</name>
</gene>
<evidence type="ECO:0000313" key="11">
    <source>
        <dbReference type="Proteomes" id="UP001470230"/>
    </source>
</evidence>
<keyword evidence="11" id="KW-1185">Reference proteome</keyword>
<dbReference type="Gene3D" id="3.90.550.10">
    <property type="entry name" value="Spore Coat Polysaccharide Biosynthesis Protein SpsA, Chain A"/>
    <property type="match status" value="1"/>
</dbReference>
<dbReference type="Pfam" id="PF18404">
    <property type="entry name" value="Glyco_transf_24"/>
    <property type="match status" value="1"/>
</dbReference>
<dbReference type="Pfam" id="PF18402">
    <property type="entry name" value="Thioredoxin_14"/>
    <property type="match status" value="1"/>
</dbReference>
<sequence length="1324" mass="152751">MFLLLLSLVTSTFRPDHAVSLGVVAPWYGVPLFEQVLFYLSDYSDFISTTFLSSILKANQADNETYIWENAKSFLPTELFSLLQKEINLGYYLPRAEMYRETARTFCGSKIQDIFWIPKDDTPDNSDDVFKQFNIPKLPGSTIEFDFDITFNSGSSFVYANLHNQEVAQKILSMIQNEISFVLRPIAQTDKYGIPIRGFGIEMRPFRYSMEYGVKDSIVLDAASKQNTTFTDETTRLVKDIPESYVNVTNITNFGSRFCGFLKKHNETNLPRLIRDVTNNFPLFMSEISHSKPDFDSYDQVSRLITKGNCFSLINGRRVQFKHLDSFTILDIINEEKNLRNILESNFKMSPSVATQLSSVQLENDAVYFFDYETPNLTYFLNDIENDPEYASWGVSIRELFSTASFPRIRKNLFNIIFVGDPSTYSGYNNFLSLTSFIEKGFGIRVGLIPHFTLGNRLSRKVAFAFHHLALNGGERWALNFLIATMKYSGFNIKTYHLNPVDEQHFAASYESQIEKLSEKIKKMKGKANDAYDDIKLLHWDELYTLYDTDSEESKIIEKLNNFFIQTEMDPTMILLNGKPISLSHGTQGVVYELQRAVSLLASNIRQYRILSLENETAISILGRSNIIVSSFDNAILYESPTSTKIYHKPLSQQLSFVETMGNIEWNYTDEGRAINFYVLYSENETEISTFVNFAKDSKHHSVPSMFAINPTQIPERFLSLFDIKTSNDKNSLFVNGRIIKNHEITLQRLKVIDEWTSHTISRPLNESMQNIKYKRTDVMFFMSLVCMDWITESIERRESLDDVFEIQSSAVFNGKKENEGKLIWDIYADPFTRDFQRMASIIDYLQDVVAVRLVLVPPNVLTEPMTSYYRMALDNDRAIFSMLNDTTTYSSMPDMPDSWIFESMKASVDLDNILLSELSPSTHMGTYILTNLKADGVCAVDDGLSYAEGAELALFDSNNVKHSDTIVMRSNGYWQLAANPGIWTVDLGGQRSKSIYSMVTKHIIVTGFGQTSNILTVKVNPGMEGIKVYNLSVTPTTNTTRVDVFSVASGHLYERLLKIMMVAVRRRSKYNVKFWIIKAFLSPQFKATLPIMANKYNFSYQLVSYKWPQWLRPQYEKQRIIWGNKILFLDVLFPLDLERVIYIDSDQIVRTDLIELMRMDFGKAPYAFTPFCDSRKETEPFRFWKQGYWKDHLGEKKYHISALFAIDLRRFRQMAAGDVLRYHYQLLSADPLSLANLDQDLPNYAQDQIPIYSLPQNWLWCETWCSDETIDEAKTIDLCNNPLTKKPKLYVAQTMVKEWPGLDEEVRNISAGPDEYEKFFFKE</sequence>
<organism evidence="10 11">
    <name type="scientific">Tritrichomonas musculus</name>
    <dbReference type="NCBI Taxonomy" id="1915356"/>
    <lineage>
        <taxon>Eukaryota</taxon>
        <taxon>Metamonada</taxon>
        <taxon>Parabasalia</taxon>
        <taxon>Tritrichomonadida</taxon>
        <taxon>Tritrichomonadidae</taxon>
        <taxon>Tritrichomonas</taxon>
    </lineage>
</organism>
<proteinExistence type="predicted"/>
<evidence type="ECO:0000313" key="10">
    <source>
        <dbReference type="EMBL" id="KAK8863947.1"/>
    </source>
</evidence>
<comment type="cofactor">
    <cofactor evidence="1">
        <name>Ca(2+)</name>
        <dbReference type="ChEBI" id="CHEBI:29108"/>
    </cofactor>
</comment>
<feature type="domain" description="UGGT thioredoxin-like" evidence="8">
    <location>
        <begin position="377"/>
        <end position="610"/>
    </location>
</feature>
<dbReference type="InterPro" id="IPR040497">
    <property type="entry name" value="Glyco_transf_24"/>
</dbReference>
<dbReference type="InterPro" id="IPR009448">
    <property type="entry name" value="UDP-g_GGtrans"/>
</dbReference>
<dbReference type="Proteomes" id="UP001470230">
    <property type="component" value="Unassembled WGS sequence"/>
</dbReference>
<comment type="caution">
    <text evidence="10">The sequence shown here is derived from an EMBL/GenBank/DDBJ whole genome shotgun (WGS) entry which is preliminary data.</text>
</comment>
<dbReference type="PANTHER" id="PTHR11226">
    <property type="entry name" value="UDP-GLUCOSE GLYCOPROTEIN:GLUCOSYLTRANSFERASE"/>
    <property type="match status" value="1"/>
</dbReference>
<feature type="chain" id="PRO_5045398252" evidence="7">
    <location>
        <begin position="19"/>
        <end position="1324"/>
    </location>
</feature>
<keyword evidence="3 7" id="KW-0732">Signal</keyword>
<evidence type="ECO:0000256" key="3">
    <source>
        <dbReference type="ARBA" id="ARBA00022729"/>
    </source>
</evidence>
<comment type="subcellular location">
    <subcellularLocation>
        <location evidence="2">Endoplasmic reticulum lumen</location>
    </subcellularLocation>
</comment>
<protein>
    <submittedName>
        <fullName evidence="10">Uncharacterized protein</fullName>
    </submittedName>
</protein>
<feature type="signal peptide" evidence="7">
    <location>
        <begin position="1"/>
        <end position="18"/>
    </location>
</feature>
<evidence type="ECO:0000256" key="4">
    <source>
        <dbReference type="ARBA" id="ARBA00022824"/>
    </source>
</evidence>
<evidence type="ECO:0000259" key="9">
    <source>
        <dbReference type="Pfam" id="PF18404"/>
    </source>
</evidence>
<dbReference type="InterPro" id="IPR029044">
    <property type="entry name" value="Nucleotide-diphossugar_trans"/>
</dbReference>
<dbReference type="PANTHER" id="PTHR11226:SF0">
    <property type="entry name" value="UDP-GLUCOSE:GLYCOPROTEIN GLUCOSYLTRANSFERASE"/>
    <property type="match status" value="1"/>
</dbReference>
<dbReference type="Pfam" id="PF06427">
    <property type="entry name" value="UDP-g_GGTase"/>
    <property type="match status" value="1"/>
</dbReference>
<feature type="domain" description="Glucosyltransferase 24 catalytic" evidence="9">
    <location>
        <begin position="1043"/>
        <end position="1310"/>
    </location>
</feature>
<dbReference type="EMBL" id="JAPFFF010000017">
    <property type="protein sequence ID" value="KAK8863947.1"/>
    <property type="molecule type" value="Genomic_DNA"/>
</dbReference>
<evidence type="ECO:0000256" key="1">
    <source>
        <dbReference type="ARBA" id="ARBA00001913"/>
    </source>
</evidence>
<keyword evidence="4" id="KW-0256">Endoplasmic reticulum</keyword>
<reference evidence="10 11" key="1">
    <citation type="submission" date="2024-04" db="EMBL/GenBank/DDBJ databases">
        <title>Tritrichomonas musculus Genome.</title>
        <authorList>
            <person name="Alves-Ferreira E."/>
            <person name="Grigg M."/>
            <person name="Lorenzi H."/>
            <person name="Galac M."/>
        </authorList>
    </citation>
    <scope>NUCLEOTIDE SEQUENCE [LARGE SCALE GENOMIC DNA]</scope>
    <source>
        <strain evidence="10 11">EAF2021</strain>
    </source>
</reference>
<evidence type="ECO:0000256" key="5">
    <source>
        <dbReference type="ARBA" id="ARBA00023180"/>
    </source>
</evidence>
<evidence type="ECO:0000259" key="8">
    <source>
        <dbReference type="Pfam" id="PF18402"/>
    </source>
</evidence>
<dbReference type="CDD" id="cd06432">
    <property type="entry name" value="GT8_HUGT1_C_like"/>
    <property type="match status" value="1"/>
</dbReference>
<accession>A0ABR2IJZ1</accession>
<name>A0ABR2IJZ1_9EUKA</name>
<dbReference type="SUPFAM" id="SSF53448">
    <property type="entry name" value="Nucleotide-diphospho-sugar transferases"/>
    <property type="match status" value="1"/>
</dbReference>